<organism evidence="1 2">
    <name type="scientific">Prevotella multiformis DSM 16608</name>
    <dbReference type="NCBI Taxonomy" id="888743"/>
    <lineage>
        <taxon>Bacteria</taxon>
        <taxon>Pseudomonadati</taxon>
        <taxon>Bacteroidota</taxon>
        <taxon>Bacteroidia</taxon>
        <taxon>Bacteroidales</taxon>
        <taxon>Prevotellaceae</taxon>
        <taxon>Prevotella</taxon>
    </lineage>
</organism>
<sequence length="52" mass="5964">MSTEKRRAEGKTAERQNHVYLFTLLTFYFSNSSMPLCDIPSKPSIHETDLTA</sequence>
<evidence type="ECO:0000313" key="2">
    <source>
        <dbReference type="Proteomes" id="UP000005697"/>
    </source>
</evidence>
<dbReference type="HOGENOM" id="CLU_3083232_0_0_10"/>
<accession>F0F9U7</accession>
<name>F0F9U7_9BACT</name>
<protein>
    <submittedName>
        <fullName evidence="1">Uncharacterized protein</fullName>
    </submittedName>
</protein>
<proteinExistence type="predicted"/>
<comment type="caution">
    <text evidence="1">The sequence shown here is derived from an EMBL/GenBank/DDBJ whole genome shotgun (WGS) entry which is preliminary data.</text>
</comment>
<reference evidence="1 2" key="1">
    <citation type="submission" date="2011-01" db="EMBL/GenBank/DDBJ databases">
        <authorList>
            <person name="Muzny D."/>
            <person name="Qin X."/>
            <person name="Deng J."/>
            <person name="Jiang H."/>
            <person name="Liu Y."/>
            <person name="Qu J."/>
            <person name="Song X.-Z."/>
            <person name="Zhang L."/>
            <person name="Thornton R."/>
            <person name="Coyle M."/>
            <person name="Francisco L."/>
            <person name="Jackson L."/>
            <person name="Javaid M."/>
            <person name="Korchina V."/>
            <person name="Kovar C."/>
            <person name="Mata R."/>
            <person name="Mathew T."/>
            <person name="Ngo R."/>
            <person name="Nguyen L."/>
            <person name="Nguyen N."/>
            <person name="Okwuonu G."/>
            <person name="Ongeri F."/>
            <person name="Pham C."/>
            <person name="Simmons D."/>
            <person name="Wilczek-Boney K."/>
            <person name="Hale W."/>
            <person name="Jakkamsetti A."/>
            <person name="Pham P."/>
            <person name="Ruth R."/>
            <person name="San Lucas F."/>
            <person name="Warren J."/>
            <person name="Zhang J."/>
            <person name="Zhao Z."/>
            <person name="Zhou C."/>
            <person name="Zhu D."/>
            <person name="Lee S."/>
            <person name="Bess C."/>
            <person name="Blankenburg K."/>
            <person name="Forbes L."/>
            <person name="Fu Q."/>
            <person name="Gubbala S."/>
            <person name="Hirani K."/>
            <person name="Jayaseelan J.C."/>
            <person name="Lara F."/>
            <person name="Munidasa M."/>
            <person name="Palculict T."/>
            <person name="Patil S."/>
            <person name="Pu L.-L."/>
            <person name="Saada N."/>
            <person name="Tang L."/>
            <person name="Weissenberger G."/>
            <person name="Zhu Y."/>
            <person name="Hemphill L."/>
            <person name="Shang Y."/>
            <person name="Youmans B."/>
            <person name="Ayvaz T."/>
            <person name="Ross M."/>
            <person name="Santibanez J."/>
            <person name="Aqrawi P."/>
            <person name="Gross S."/>
            <person name="Joshi V."/>
            <person name="Fowler G."/>
            <person name="Nazareth L."/>
            <person name="Reid J."/>
            <person name="Worley K."/>
            <person name="Petrosino J."/>
            <person name="Highlander S."/>
            <person name="Gibbs R."/>
        </authorList>
    </citation>
    <scope>NUCLEOTIDE SEQUENCE [LARGE SCALE GENOMIC DNA]</scope>
    <source>
        <strain evidence="1 2">DSM 16608</strain>
    </source>
</reference>
<dbReference type="Proteomes" id="UP000005697">
    <property type="component" value="Unassembled WGS sequence"/>
</dbReference>
<gene>
    <name evidence="1" type="ORF">HMPREF9141_2364</name>
</gene>
<dbReference type="EMBL" id="AEWX01000034">
    <property type="protein sequence ID" value="EGC19113.1"/>
    <property type="molecule type" value="Genomic_DNA"/>
</dbReference>
<evidence type="ECO:0000313" key="1">
    <source>
        <dbReference type="EMBL" id="EGC19113.1"/>
    </source>
</evidence>
<keyword evidence="2" id="KW-1185">Reference proteome</keyword>
<dbReference type="AlphaFoldDB" id="F0F9U7"/>